<evidence type="ECO:0000313" key="5">
    <source>
        <dbReference type="Proteomes" id="UP000825935"/>
    </source>
</evidence>
<dbReference type="InterPro" id="IPR043129">
    <property type="entry name" value="ATPase_NBD"/>
</dbReference>
<comment type="similarity">
    <text evidence="1">Belongs to the heat shock protein 70 family.</text>
</comment>
<reference evidence="4" key="1">
    <citation type="submission" date="2021-08" db="EMBL/GenBank/DDBJ databases">
        <title>WGS assembly of Ceratopteris richardii.</title>
        <authorList>
            <person name="Marchant D.B."/>
            <person name="Chen G."/>
            <person name="Jenkins J."/>
            <person name="Shu S."/>
            <person name="Leebens-Mack J."/>
            <person name="Grimwood J."/>
            <person name="Schmutz J."/>
            <person name="Soltis P."/>
            <person name="Soltis D."/>
            <person name="Chen Z.-H."/>
        </authorList>
    </citation>
    <scope>NUCLEOTIDE SEQUENCE</scope>
    <source>
        <strain evidence="4">Whitten #5841</strain>
        <tissue evidence="4">Leaf</tissue>
    </source>
</reference>
<dbReference type="SUPFAM" id="SSF100920">
    <property type="entry name" value="Heat shock protein 70kD (HSP70), peptide-binding domain"/>
    <property type="match status" value="1"/>
</dbReference>
<dbReference type="Proteomes" id="UP000825935">
    <property type="component" value="Chromosome 26"/>
</dbReference>
<evidence type="ECO:0000256" key="1">
    <source>
        <dbReference type="ARBA" id="ARBA00007381"/>
    </source>
</evidence>
<dbReference type="PRINTS" id="PR00301">
    <property type="entry name" value="HEATSHOCK70"/>
</dbReference>
<dbReference type="GO" id="GO:0140662">
    <property type="term" value="F:ATP-dependent protein folding chaperone"/>
    <property type="evidence" value="ECO:0007669"/>
    <property type="project" value="InterPro"/>
</dbReference>
<dbReference type="PANTHER" id="PTHR19375">
    <property type="entry name" value="HEAT SHOCK PROTEIN 70KDA"/>
    <property type="match status" value="1"/>
</dbReference>
<comment type="caution">
    <text evidence="4">The sequence shown here is derived from an EMBL/GenBank/DDBJ whole genome shotgun (WGS) entry which is preliminary data.</text>
</comment>
<keyword evidence="3" id="KW-0067">ATP-binding</keyword>
<dbReference type="EMBL" id="CM035431">
    <property type="protein sequence ID" value="KAH7296133.1"/>
    <property type="molecule type" value="Genomic_DNA"/>
</dbReference>
<dbReference type="InterPro" id="IPR029047">
    <property type="entry name" value="HSP70_peptide-bd_sf"/>
</dbReference>
<dbReference type="SUPFAM" id="SSF53067">
    <property type="entry name" value="Actin-like ATPase domain"/>
    <property type="match status" value="2"/>
</dbReference>
<dbReference type="Gene3D" id="3.90.640.10">
    <property type="entry name" value="Actin, Chain A, domain 4"/>
    <property type="match status" value="1"/>
</dbReference>
<dbReference type="PROSITE" id="PS01036">
    <property type="entry name" value="HSP70_3"/>
    <property type="match status" value="1"/>
</dbReference>
<dbReference type="FunFam" id="3.90.640.10:FF:000002">
    <property type="entry name" value="Heat shock 70 kDa"/>
    <property type="match status" value="1"/>
</dbReference>
<evidence type="ECO:0000313" key="4">
    <source>
        <dbReference type="EMBL" id="KAH7296133.1"/>
    </source>
</evidence>
<dbReference type="FunFam" id="3.30.420.40:FF:000028">
    <property type="entry name" value="heat shock 70 kDa protein-like"/>
    <property type="match status" value="1"/>
</dbReference>
<proteinExistence type="inferred from homology"/>
<dbReference type="GO" id="GO:0005524">
    <property type="term" value="F:ATP binding"/>
    <property type="evidence" value="ECO:0007669"/>
    <property type="project" value="UniProtKB-KW"/>
</dbReference>
<dbReference type="Pfam" id="PF00012">
    <property type="entry name" value="HSP70"/>
    <property type="match status" value="1"/>
</dbReference>
<organism evidence="4 5">
    <name type="scientific">Ceratopteris richardii</name>
    <name type="common">Triangle waterfern</name>
    <dbReference type="NCBI Taxonomy" id="49495"/>
    <lineage>
        <taxon>Eukaryota</taxon>
        <taxon>Viridiplantae</taxon>
        <taxon>Streptophyta</taxon>
        <taxon>Embryophyta</taxon>
        <taxon>Tracheophyta</taxon>
        <taxon>Polypodiopsida</taxon>
        <taxon>Polypodiidae</taxon>
        <taxon>Polypodiales</taxon>
        <taxon>Pteridineae</taxon>
        <taxon>Pteridaceae</taxon>
        <taxon>Parkerioideae</taxon>
        <taxon>Ceratopteris</taxon>
    </lineage>
</organism>
<dbReference type="Gene3D" id="3.30.420.40">
    <property type="match status" value="2"/>
</dbReference>
<dbReference type="Gene3D" id="2.60.34.10">
    <property type="entry name" value="Substrate Binding Domain Of DNAk, Chain A, domain 1"/>
    <property type="match status" value="1"/>
</dbReference>
<protein>
    <recommendedName>
        <fullName evidence="6">Heat shock 70 kDa protein</fullName>
    </recommendedName>
</protein>
<dbReference type="InterPro" id="IPR013126">
    <property type="entry name" value="Hsp_70_fam"/>
</dbReference>
<sequence>MQSIPSLKCFGYSQRKAIKEAASIAGINVRRLINEPTAAALAYVHKKRACMAGEKKILIFDLGGGSLDVSLVTIDEGFVDVKATTGNSRLGGADFDNRMVHLLELEFRRKYKKDISGDARACSKLRISWEEAKRMLSVTGQTKIEIDSLYEGINFISTITRPRFEELNADLFKRCVNVVERCLADAKMDKSSIDDVVLVGGSTRIPKVQQLLQDFFHGKVLSRGMNPDEAVVYGAAVQGGIATAEDYSLSDYAVWDVTTLQLGLETYGGVMTEVIPRNKKIPCERGEFFSSYAISQRTVPIHVYEGVRARTKENNLLGKFELSGIGPLREGVPPIIVRFSVDMDGMIKVVTRVETTGHEQQLLFTIWEGEEKTEPKEVYGENYGLVRWEGVDISSPTSRQREGVYHHRHDPMHDPLCHRRHDLLYHRQHDPLYHADRIYHTNRMLDCLRDPLQCPGMGAASSGYPCRR</sequence>
<dbReference type="AlphaFoldDB" id="A0A8T2RKS0"/>
<keyword evidence="5" id="KW-1185">Reference proteome</keyword>
<accession>A0A8T2RKS0</accession>
<evidence type="ECO:0000256" key="3">
    <source>
        <dbReference type="ARBA" id="ARBA00022840"/>
    </source>
</evidence>
<dbReference type="OrthoDB" id="3789372at2759"/>
<name>A0A8T2RKS0_CERRI</name>
<dbReference type="InterPro" id="IPR018181">
    <property type="entry name" value="Heat_shock_70_CS"/>
</dbReference>
<evidence type="ECO:0000256" key="2">
    <source>
        <dbReference type="ARBA" id="ARBA00022741"/>
    </source>
</evidence>
<keyword evidence="2" id="KW-0547">Nucleotide-binding</keyword>
<gene>
    <name evidence="4" type="ORF">KP509_26G010600</name>
</gene>
<dbReference type="PROSITE" id="PS00329">
    <property type="entry name" value="HSP70_2"/>
    <property type="match status" value="1"/>
</dbReference>
<evidence type="ECO:0008006" key="6">
    <source>
        <dbReference type="Google" id="ProtNLM"/>
    </source>
</evidence>